<evidence type="ECO:0000313" key="1">
    <source>
        <dbReference type="EMBL" id="WAJ28407.1"/>
    </source>
</evidence>
<gene>
    <name evidence="1" type="ORF">OXU80_26955</name>
</gene>
<reference evidence="1" key="1">
    <citation type="submission" date="2022-11" db="EMBL/GenBank/DDBJ databases">
        <title>beta-Carotene-producing bacterium, Jeongeuplla avenae sp. nov., alleviates the salt stress of Arabidopsis seedlings.</title>
        <authorList>
            <person name="Jiang L."/>
            <person name="Lee J."/>
        </authorList>
    </citation>
    <scope>NUCLEOTIDE SEQUENCE</scope>
    <source>
        <strain evidence="1">DY_R2A_6</strain>
    </source>
</reference>
<keyword evidence="1" id="KW-0269">Exonuclease</keyword>
<keyword evidence="1" id="KW-0540">Nuclease</keyword>
<organism evidence="1 2">
    <name type="scientific">Antarcticirhabdus aurantiaca</name>
    <dbReference type="NCBI Taxonomy" id="2606717"/>
    <lineage>
        <taxon>Bacteria</taxon>
        <taxon>Pseudomonadati</taxon>
        <taxon>Pseudomonadota</taxon>
        <taxon>Alphaproteobacteria</taxon>
        <taxon>Hyphomicrobiales</taxon>
        <taxon>Aurantimonadaceae</taxon>
        <taxon>Antarcticirhabdus</taxon>
    </lineage>
</organism>
<proteinExistence type="predicted"/>
<keyword evidence="2" id="KW-1185">Reference proteome</keyword>
<keyword evidence="1" id="KW-0378">Hydrolase</keyword>
<name>A0ACD4NNF0_9HYPH</name>
<accession>A0ACD4NNF0</accession>
<evidence type="ECO:0000313" key="2">
    <source>
        <dbReference type="Proteomes" id="UP001163223"/>
    </source>
</evidence>
<sequence length="323" mass="36138">MQADLFRSPLAAHSAVAPPPRLAEPRAGAAFRDEALARRLERTGRFRVLRRLEPRPAGLPAGSLPPAGMRVGVVLDTETTGLDRRTDEVVEIGMVSFTFDEDFRIHDVVDVFGGLREPSIPMPPEVTRLTGITPEMLAGRSVDARAVADFVAPASIVVAHNARFDRPFCEKTFPGFEAKPWACSVAEVPWRAIGYESSRLEHLVNRVGLFHDGHRAVDDCHALLEVLAVGRHDATETPFQTLMRSASRTRVEISAEKSPFQSKDLLKQRGYRWSDGSDGRSRCWRTEVDEDEVEAELRFLRERVYRAAAHVPCRRMGAADRYR</sequence>
<dbReference type="Proteomes" id="UP001163223">
    <property type="component" value="Chromosome"/>
</dbReference>
<dbReference type="EMBL" id="CP113520">
    <property type="protein sequence ID" value="WAJ28407.1"/>
    <property type="molecule type" value="Genomic_DNA"/>
</dbReference>
<protein>
    <submittedName>
        <fullName evidence="1">3'-5' exonuclease</fullName>
    </submittedName>
</protein>